<keyword evidence="15" id="KW-1185">Reference proteome</keyword>
<organism evidence="14 15">
    <name type="scientific">Buddleja alternifolia</name>
    <dbReference type="NCBI Taxonomy" id="168488"/>
    <lineage>
        <taxon>Eukaryota</taxon>
        <taxon>Viridiplantae</taxon>
        <taxon>Streptophyta</taxon>
        <taxon>Embryophyta</taxon>
        <taxon>Tracheophyta</taxon>
        <taxon>Spermatophyta</taxon>
        <taxon>Magnoliopsida</taxon>
        <taxon>eudicotyledons</taxon>
        <taxon>Gunneridae</taxon>
        <taxon>Pentapetalae</taxon>
        <taxon>asterids</taxon>
        <taxon>lamiids</taxon>
        <taxon>Lamiales</taxon>
        <taxon>Scrophulariaceae</taxon>
        <taxon>Buddlejeae</taxon>
        <taxon>Buddleja</taxon>
    </lineage>
</organism>
<evidence type="ECO:0000256" key="1">
    <source>
        <dbReference type="ARBA" id="ARBA00002074"/>
    </source>
</evidence>
<dbReference type="InterPro" id="IPR032675">
    <property type="entry name" value="LRR_dom_sf"/>
</dbReference>
<keyword evidence="7" id="KW-0677">Repeat</keyword>
<dbReference type="Gene3D" id="3.40.50.300">
    <property type="entry name" value="P-loop containing nucleotide triphosphate hydrolases"/>
    <property type="match status" value="1"/>
</dbReference>
<sequence length="1124" mass="129142">MDDSSYALSQLFQRIIEWRKIEPCHWRLNEPSHWRLIEPSHRRLIEPADVIDDKVEIPWTARHLLLLGSYVLNLNSNTNSSVLCATKSCLDELLHCSYEADGYRKAVKTLMSFTENLQVLFMVPKPHQLSDNDAATLKRNEIMSAFINFLLKLLYNSNGGSSSRDLMMIEDRMKRRVEKELRFVEMVLGDTSLLVSADEEIIEVENMLDEFEAVANEAGSVVHSFIFSTTITNPVALDSLFQHIEDLKGNIMKFSNLQPCIVKTFSSTITPKMSTVDSLFVVNSVLDDLEHLIDDRNKDKSLIVDVKGQIKILHHWLELSRSFLREHINVPPYSELKQHLMRIRDVAYQVEYLINSFLVGDSPLWYLTIRLPDVIYNIKHVGTRLKEINESYDIGALNVAKDFSAPLSLQAKQNSEVGDVVGFEDNTIYILDQLVGGKEHLQIISIFGMPGLGKTTLAKKLYDHPSVNYHFDRRSWCVVSHTYQRKCVLVDISISITNDLTKDEILNMEEESLGEHIYKSLKGRRYLIVMDDVWNSNVWNDLRRYFPDDGNGSRILFTSRNKDAVPPNGIIHELPTLSNEQCWELLQKKLFQGETCPPQLVGSGKKIAANCSGLPLAVVVIAGILSTMDREMSTWENVGGSLASYIFAQGNNSTMQILELSYKHLPYHLKPCFLYFAAFQEDKRIPVRKLKSLWIAEGFICKEERKSLESVAEEYLMELIDKSLVIVSGRRSDGGVKNCVIHDLLRDLCLRRAEEENFLKFVTDNHSIYAKHQRLYVPMRSIGMPSIYDDLHPHLGLYGQHVRSFLGYLQDSPLCVINMKLLRVLDCWKFNSCRDFVGIELVIHLRYLAIHRMPASISSLVNLEFLLVNGKVCISSSILKMVKLRYLQADEARFDQDCDPSSLANYNLQMLSTVNVYNLKDEEILKCLTNLRKLKYRCEPLMVGDGSSYRYPDLRFLSQLESLHMINVLRYEIAAVEINFPLNIKKLTLSGLNLPWEKMSIVGRLTNLQVLKVVLDAFVGETWDTRNGEFQQLRFLKMELLQLNQWNASSEHFPKLQQLVLNRCTNLQEIPCEIGEIDTLPLIEVHYCQKSVVESAIQIQEEQRDMGNEELRIIIRSYVDMPFV</sequence>
<dbReference type="PANTHER" id="PTHR23155:SF1152">
    <property type="entry name" value="AAA+ ATPASE DOMAIN-CONTAINING PROTEIN"/>
    <property type="match status" value="1"/>
</dbReference>
<reference evidence="14" key="1">
    <citation type="submission" date="2019-10" db="EMBL/GenBank/DDBJ databases">
        <authorList>
            <person name="Zhang R."/>
            <person name="Pan Y."/>
            <person name="Wang J."/>
            <person name="Ma R."/>
            <person name="Yu S."/>
        </authorList>
    </citation>
    <scope>NUCLEOTIDE SEQUENCE</scope>
    <source>
        <strain evidence="14">LA-IB0</strain>
        <tissue evidence="14">Leaf</tissue>
    </source>
</reference>
<dbReference type="SUPFAM" id="SSF52540">
    <property type="entry name" value="P-loop containing nucleoside triphosphate hydrolases"/>
    <property type="match status" value="1"/>
</dbReference>
<evidence type="ECO:0000259" key="13">
    <source>
        <dbReference type="Pfam" id="PF23598"/>
    </source>
</evidence>
<proteinExistence type="inferred from homology"/>
<dbReference type="InterPro" id="IPR055414">
    <property type="entry name" value="LRR_R13L4/SHOC2-like"/>
</dbReference>
<dbReference type="AlphaFoldDB" id="A0AAV6XL80"/>
<dbReference type="InterPro" id="IPR042197">
    <property type="entry name" value="Apaf_helical"/>
</dbReference>
<evidence type="ECO:0000313" key="14">
    <source>
        <dbReference type="EMBL" id="KAG8379815.1"/>
    </source>
</evidence>
<dbReference type="PRINTS" id="PR00364">
    <property type="entry name" value="DISEASERSIST"/>
</dbReference>
<evidence type="ECO:0000313" key="15">
    <source>
        <dbReference type="Proteomes" id="UP000826271"/>
    </source>
</evidence>
<comment type="similarity">
    <text evidence="3">Belongs to the disease resistance NB-LRR family.</text>
</comment>
<dbReference type="Pfam" id="PF23559">
    <property type="entry name" value="WHD_DRP"/>
    <property type="match status" value="1"/>
</dbReference>
<keyword evidence="10" id="KW-0067">ATP-binding</keyword>
<keyword evidence="5" id="KW-0433">Leucine-rich repeat</keyword>
<dbReference type="InterPro" id="IPR036388">
    <property type="entry name" value="WH-like_DNA-bd_sf"/>
</dbReference>
<evidence type="ECO:0000256" key="2">
    <source>
        <dbReference type="ARBA" id="ARBA00004496"/>
    </source>
</evidence>
<dbReference type="Gene3D" id="1.10.10.10">
    <property type="entry name" value="Winged helix-like DNA-binding domain superfamily/Winged helix DNA-binding domain"/>
    <property type="match status" value="1"/>
</dbReference>
<protein>
    <submittedName>
        <fullName evidence="14">Uncharacterized protein</fullName>
    </submittedName>
</protein>
<evidence type="ECO:0000256" key="9">
    <source>
        <dbReference type="ARBA" id="ARBA00022821"/>
    </source>
</evidence>
<dbReference type="Gene3D" id="1.10.8.430">
    <property type="entry name" value="Helical domain of apoptotic protease-activating factors"/>
    <property type="match status" value="1"/>
</dbReference>
<comment type="function">
    <text evidence="1">Confers resistance to late blight (Phytophthora infestans) races carrying the avirulence gene Avr1. Resistance proteins guard the plant against pathogens that contain an appropriate avirulence protein via an indirect interaction with this avirulence protein. That triggers a defense system including the hypersensitive response, which restricts the pathogen growth.</text>
</comment>
<comment type="caution">
    <text evidence="14">The sequence shown here is derived from an EMBL/GenBank/DDBJ whole genome shotgun (WGS) entry which is preliminary data.</text>
</comment>
<keyword evidence="4" id="KW-0963">Cytoplasm</keyword>
<dbReference type="FunFam" id="1.10.10.10:FF:000322">
    <property type="entry name" value="Probable disease resistance protein At1g63360"/>
    <property type="match status" value="1"/>
</dbReference>
<feature type="domain" description="Disease resistance R13L4/SHOC-2-like LRR" evidence="13">
    <location>
        <begin position="801"/>
        <end position="1081"/>
    </location>
</feature>
<accession>A0AAV6XL80</accession>
<dbReference type="InterPro" id="IPR027417">
    <property type="entry name" value="P-loop_NTPase"/>
</dbReference>
<evidence type="ECO:0000256" key="10">
    <source>
        <dbReference type="ARBA" id="ARBA00022840"/>
    </source>
</evidence>
<comment type="subcellular location">
    <subcellularLocation>
        <location evidence="2">Cytoplasm</location>
    </subcellularLocation>
</comment>
<keyword evidence="9" id="KW-0611">Plant defense</keyword>
<dbReference type="Pfam" id="PF23598">
    <property type="entry name" value="LRR_14"/>
    <property type="match status" value="1"/>
</dbReference>
<dbReference type="SUPFAM" id="SSF52058">
    <property type="entry name" value="L domain-like"/>
    <property type="match status" value="1"/>
</dbReference>
<dbReference type="InterPro" id="IPR058922">
    <property type="entry name" value="WHD_DRP"/>
</dbReference>
<evidence type="ECO:0000256" key="5">
    <source>
        <dbReference type="ARBA" id="ARBA00022614"/>
    </source>
</evidence>
<dbReference type="GO" id="GO:0051607">
    <property type="term" value="P:defense response to virus"/>
    <property type="evidence" value="ECO:0007669"/>
    <property type="project" value="UniProtKB-ARBA"/>
</dbReference>
<evidence type="ECO:0000256" key="4">
    <source>
        <dbReference type="ARBA" id="ARBA00022490"/>
    </source>
</evidence>
<evidence type="ECO:0000256" key="8">
    <source>
        <dbReference type="ARBA" id="ARBA00022741"/>
    </source>
</evidence>
<dbReference type="GO" id="GO:0005737">
    <property type="term" value="C:cytoplasm"/>
    <property type="evidence" value="ECO:0007669"/>
    <property type="project" value="UniProtKB-SubCell"/>
</dbReference>
<dbReference type="PANTHER" id="PTHR23155">
    <property type="entry name" value="DISEASE RESISTANCE PROTEIN RP"/>
    <property type="match status" value="1"/>
</dbReference>
<name>A0AAV6XL80_9LAMI</name>
<dbReference type="Gene3D" id="3.80.10.10">
    <property type="entry name" value="Ribonuclease Inhibitor"/>
    <property type="match status" value="1"/>
</dbReference>
<dbReference type="GO" id="GO:0005524">
    <property type="term" value="F:ATP binding"/>
    <property type="evidence" value="ECO:0007669"/>
    <property type="project" value="UniProtKB-KW"/>
</dbReference>
<feature type="domain" description="Disease resistance protein winged helix" evidence="12">
    <location>
        <begin position="679"/>
        <end position="749"/>
    </location>
</feature>
<gene>
    <name evidence="14" type="ORF">BUALT_Bualt07G0128700</name>
</gene>
<dbReference type="Proteomes" id="UP000826271">
    <property type="component" value="Unassembled WGS sequence"/>
</dbReference>
<feature type="domain" description="NB-ARC" evidence="11">
    <location>
        <begin position="430"/>
        <end position="594"/>
    </location>
</feature>
<dbReference type="GO" id="GO:0043531">
    <property type="term" value="F:ADP binding"/>
    <property type="evidence" value="ECO:0007669"/>
    <property type="project" value="InterPro"/>
</dbReference>
<evidence type="ECO:0000259" key="12">
    <source>
        <dbReference type="Pfam" id="PF23559"/>
    </source>
</evidence>
<dbReference type="InterPro" id="IPR044974">
    <property type="entry name" value="Disease_R_plants"/>
</dbReference>
<keyword evidence="6" id="KW-0381">Hypersensitive response</keyword>
<evidence type="ECO:0000259" key="11">
    <source>
        <dbReference type="Pfam" id="PF00931"/>
    </source>
</evidence>
<dbReference type="GO" id="GO:0009626">
    <property type="term" value="P:plant-type hypersensitive response"/>
    <property type="evidence" value="ECO:0007669"/>
    <property type="project" value="UniProtKB-KW"/>
</dbReference>
<dbReference type="FunFam" id="3.40.50.300:FF:001091">
    <property type="entry name" value="Probable disease resistance protein At1g61300"/>
    <property type="match status" value="1"/>
</dbReference>
<evidence type="ECO:0000256" key="6">
    <source>
        <dbReference type="ARBA" id="ARBA00022667"/>
    </source>
</evidence>
<evidence type="ECO:0000256" key="7">
    <source>
        <dbReference type="ARBA" id="ARBA00022737"/>
    </source>
</evidence>
<dbReference type="InterPro" id="IPR002182">
    <property type="entry name" value="NB-ARC"/>
</dbReference>
<dbReference type="Pfam" id="PF00931">
    <property type="entry name" value="NB-ARC"/>
    <property type="match status" value="1"/>
</dbReference>
<evidence type="ECO:0000256" key="3">
    <source>
        <dbReference type="ARBA" id="ARBA00008894"/>
    </source>
</evidence>
<dbReference type="EMBL" id="WHWC01000007">
    <property type="protein sequence ID" value="KAG8379815.1"/>
    <property type="molecule type" value="Genomic_DNA"/>
</dbReference>
<keyword evidence="8" id="KW-0547">Nucleotide-binding</keyword>